<proteinExistence type="inferred from homology"/>
<evidence type="ECO:0000313" key="4">
    <source>
        <dbReference type="EMBL" id="MFD2420842.1"/>
    </source>
</evidence>
<dbReference type="RefSeq" id="WP_378269113.1">
    <property type="nucleotide sequence ID" value="NZ_JBHUKR010000021.1"/>
</dbReference>
<dbReference type="Gene3D" id="2.60.40.10">
    <property type="entry name" value="Immunoglobulins"/>
    <property type="match status" value="3"/>
</dbReference>
<comment type="similarity">
    <text evidence="1">Belongs to the intimin/invasin family.</text>
</comment>
<dbReference type="EMBL" id="JBHUKR010000021">
    <property type="protein sequence ID" value="MFD2420842.1"/>
    <property type="molecule type" value="Genomic_DNA"/>
</dbReference>
<dbReference type="InterPro" id="IPR003344">
    <property type="entry name" value="Big_1_dom"/>
</dbReference>
<sequence>MAGLLATLSMALPTATANAAPGSSIEVSVGYADNLRANPDHFPTPWDGAPGVVFAGCHANCTFDAGAVRFVNNAPVAVTVDSVKVKLSTCTFDMWPHGTVLQPGQQLIITQTASGAADGCTGDQGFFDTSDIGPNGAGWSGHCDNSGVIPEIDASIDGVPNVFTDSGQVLNTGGIDLASCPSGSNESEQWTDIGSVPCPGSTLTLAPPTQTADIGSQATVKATFANSCGQGIQGAPITFAVGSGPNAGTTGTATTDSDGVASFSYGGSSTGTDTVGASTSNPAGTISSNTVTVVWQQRQAQLTITGGATTSDFNDPATVAAVLTDSRGPVAGAPVVFTLNGAETCTGTTNASGVASCSLTPGEPAGTYPLVASFAGNATDLGSSATADFVVTREETTLTYTGSTKAANGQPYTASGVLREDGVTPIAGRTVTFTLGSGGSAQSCAGTTDATGQASCTIATVNQPAGATSQPVTAVFAGDAFYQPASASGTVNFLYLTGRAFGLESSGLVGISPTPDTGQVATSGAGTVAPPCVATLSGLISAHTLCAKVVTTVDPGTSTATASVQDATIGVLGLPVIRVGLVQSSSATSCSGSTGDTSVASITVGGIPVNVNVHPGPNTTVNILGITLVLNEQKPVPGADHGLTVNAVHIKAAGLLDVVIASATSDIHNC</sequence>
<evidence type="ECO:0000256" key="1">
    <source>
        <dbReference type="ARBA" id="ARBA00010116"/>
    </source>
</evidence>
<evidence type="ECO:0000259" key="3">
    <source>
        <dbReference type="PROSITE" id="PS51127"/>
    </source>
</evidence>
<evidence type="ECO:0000256" key="2">
    <source>
        <dbReference type="SAM" id="SignalP"/>
    </source>
</evidence>
<dbReference type="PROSITE" id="PS51127">
    <property type="entry name" value="BIG1"/>
    <property type="match status" value="2"/>
</dbReference>
<accession>A0ABW5G548</accession>
<dbReference type="Proteomes" id="UP001597417">
    <property type="component" value="Unassembled WGS sequence"/>
</dbReference>
<feature type="signal peptide" evidence="2">
    <location>
        <begin position="1"/>
        <end position="19"/>
    </location>
</feature>
<feature type="domain" description="Big-1" evidence="3">
    <location>
        <begin position="299"/>
        <end position="390"/>
    </location>
</feature>
<name>A0ABW5G548_9PSEU</name>
<dbReference type="SMART" id="SM00634">
    <property type="entry name" value="BID_1"/>
    <property type="match status" value="2"/>
</dbReference>
<organism evidence="4 5">
    <name type="scientific">Amycolatopsis pigmentata</name>
    <dbReference type="NCBI Taxonomy" id="450801"/>
    <lineage>
        <taxon>Bacteria</taxon>
        <taxon>Bacillati</taxon>
        <taxon>Actinomycetota</taxon>
        <taxon>Actinomycetes</taxon>
        <taxon>Pseudonocardiales</taxon>
        <taxon>Pseudonocardiaceae</taxon>
        <taxon>Amycolatopsis</taxon>
    </lineage>
</organism>
<feature type="chain" id="PRO_5045379806" evidence="2">
    <location>
        <begin position="20"/>
        <end position="670"/>
    </location>
</feature>
<evidence type="ECO:0000313" key="5">
    <source>
        <dbReference type="Proteomes" id="UP001597417"/>
    </source>
</evidence>
<dbReference type="SUPFAM" id="SSF49373">
    <property type="entry name" value="Invasin/intimin cell-adhesion fragments"/>
    <property type="match status" value="2"/>
</dbReference>
<keyword evidence="5" id="KW-1185">Reference proteome</keyword>
<reference evidence="5" key="1">
    <citation type="journal article" date="2019" name="Int. J. Syst. Evol. Microbiol.">
        <title>The Global Catalogue of Microorganisms (GCM) 10K type strain sequencing project: providing services to taxonomists for standard genome sequencing and annotation.</title>
        <authorList>
            <consortium name="The Broad Institute Genomics Platform"/>
            <consortium name="The Broad Institute Genome Sequencing Center for Infectious Disease"/>
            <person name="Wu L."/>
            <person name="Ma J."/>
        </authorList>
    </citation>
    <scope>NUCLEOTIDE SEQUENCE [LARGE SCALE GENOMIC DNA]</scope>
    <source>
        <strain evidence="5">CGMCC 4.7645</strain>
    </source>
</reference>
<dbReference type="InterPro" id="IPR008964">
    <property type="entry name" value="Invasin/intimin_cell_adhesion"/>
</dbReference>
<dbReference type="InterPro" id="IPR013783">
    <property type="entry name" value="Ig-like_fold"/>
</dbReference>
<keyword evidence="2" id="KW-0732">Signal</keyword>
<gene>
    <name evidence="4" type="ORF">ACFSXZ_31380</name>
</gene>
<feature type="domain" description="Big-1" evidence="3">
    <location>
        <begin position="202"/>
        <end position="296"/>
    </location>
</feature>
<dbReference type="NCBIfam" id="NF040603">
    <property type="entry name" value="choice_anch_P"/>
    <property type="match status" value="1"/>
</dbReference>
<protein>
    <submittedName>
        <fullName evidence="4">Choice-of-anchor P family protein</fullName>
    </submittedName>
</protein>
<comment type="caution">
    <text evidence="4">The sequence shown here is derived from an EMBL/GenBank/DDBJ whole genome shotgun (WGS) entry which is preliminary data.</text>
</comment>